<dbReference type="InterPro" id="IPR023393">
    <property type="entry name" value="START-like_dom_sf"/>
</dbReference>
<evidence type="ECO:0000313" key="1">
    <source>
        <dbReference type="EMBL" id="KSZ56517.1"/>
    </source>
</evidence>
<evidence type="ECO:0000313" key="2">
    <source>
        <dbReference type="Proteomes" id="UP000053060"/>
    </source>
</evidence>
<sequence>MRSIRLETELPTSADRAWEAMLSPVTFLYVVRGLFGMPALAGRATPLREGERGSGWLWVLHVLPAYRHTIEVVEVDPATRTVRTREHGGVLRQWNHTLHVEPAGEHRCRYSDVVDIDAGRLTPVAVAVAGVLFRYRQRRWHRLVHKHYLP</sequence>
<organism evidence="1 2">
    <name type="scientific">Rhodococcus pyridinivorans KG-16</name>
    <dbReference type="NCBI Taxonomy" id="1441730"/>
    <lineage>
        <taxon>Bacteria</taxon>
        <taxon>Bacillati</taxon>
        <taxon>Actinomycetota</taxon>
        <taxon>Actinomycetes</taxon>
        <taxon>Mycobacteriales</taxon>
        <taxon>Nocardiaceae</taxon>
        <taxon>Rhodococcus</taxon>
    </lineage>
</organism>
<comment type="caution">
    <text evidence="1">The sequence shown here is derived from an EMBL/GenBank/DDBJ whole genome shotgun (WGS) entry which is preliminary data.</text>
</comment>
<evidence type="ECO:0008006" key="3">
    <source>
        <dbReference type="Google" id="ProtNLM"/>
    </source>
</evidence>
<accession>A0A0V9UEN1</accession>
<dbReference type="Gene3D" id="3.30.530.20">
    <property type="match status" value="1"/>
</dbReference>
<protein>
    <recommendedName>
        <fullName evidence="3">Polyketide cyclase</fullName>
    </recommendedName>
</protein>
<gene>
    <name evidence="1" type="ORF">Z045_22175</name>
</gene>
<dbReference type="Proteomes" id="UP000053060">
    <property type="component" value="Unassembled WGS sequence"/>
</dbReference>
<dbReference type="SUPFAM" id="SSF55961">
    <property type="entry name" value="Bet v1-like"/>
    <property type="match status" value="1"/>
</dbReference>
<dbReference type="PATRIC" id="fig|1441730.3.peg.4637"/>
<proteinExistence type="predicted"/>
<dbReference type="EMBL" id="AZXY01000014">
    <property type="protein sequence ID" value="KSZ56517.1"/>
    <property type="molecule type" value="Genomic_DNA"/>
</dbReference>
<reference evidence="1 2" key="2">
    <citation type="journal article" date="2016" name="Genome Announc.">
        <title>Draft Genome Sequence of a Versatile Hydrocarbon-Degrading Bacterium, Rhodococcus pyridinivorans Strain KG-16, Collected from Oil Fields in India.</title>
        <authorList>
            <person name="Aggarwal R.K."/>
            <person name="Dawar C."/>
            <person name="Phanindranath R."/>
            <person name="Mutnuri L."/>
            <person name="Dayal A.M."/>
        </authorList>
    </citation>
    <scope>NUCLEOTIDE SEQUENCE [LARGE SCALE GENOMIC DNA]</scope>
    <source>
        <strain evidence="1 2">KG-16</strain>
    </source>
</reference>
<dbReference type="AlphaFoldDB" id="A0A0V9UEN1"/>
<reference evidence="2" key="1">
    <citation type="submission" date="2015-01" db="EMBL/GenBank/DDBJ databases">
        <title>Draft genome sequence of Rhodococcus pyridinivorans strain KG-16, a hydrocarbon-degrading bacterium.</title>
        <authorList>
            <person name="Aggarwal R.K."/>
            <person name="Dawar C."/>
        </authorList>
    </citation>
    <scope>NUCLEOTIDE SEQUENCE [LARGE SCALE GENOMIC DNA]</scope>
    <source>
        <strain evidence="2">KG-16</strain>
    </source>
</reference>
<name>A0A0V9UEN1_9NOCA</name>